<organism evidence="3 4">
    <name type="scientific">Flexivirga caeni</name>
    <dbReference type="NCBI Taxonomy" id="2294115"/>
    <lineage>
        <taxon>Bacteria</taxon>
        <taxon>Bacillati</taxon>
        <taxon>Actinomycetota</taxon>
        <taxon>Actinomycetes</taxon>
        <taxon>Micrococcales</taxon>
        <taxon>Dermacoccaceae</taxon>
        <taxon>Flexivirga</taxon>
    </lineage>
</organism>
<feature type="transmembrane region" description="Helical" evidence="1">
    <location>
        <begin position="33"/>
        <end position="55"/>
    </location>
</feature>
<evidence type="ECO:0000259" key="2">
    <source>
        <dbReference type="Pfam" id="PF13808"/>
    </source>
</evidence>
<evidence type="ECO:0000313" key="3">
    <source>
        <dbReference type="EMBL" id="RNI16939.1"/>
    </source>
</evidence>
<dbReference type="AlphaFoldDB" id="A0A3M9LUE6"/>
<accession>A0A3M9LUE6</accession>
<sequence length="69" mass="7402">MPSSPTTPIVRIPLVEVFATVPDPRDPRGVRHALPVVLTVAAAAVLAGAKTLVAVDEGWQRWTGMRFPD</sequence>
<keyword evidence="1" id="KW-0812">Transmembrane</keyword>
<keyword evidence="4" id="KW-1185">Reference proteome</keyword>
<dbReference type="EMBL" id="RJJQ01000036">
    <property type="protein sequence ID" value="RNI16939.1"/>
    <property type="molecule type" value="Genomic_DNA"/>
</dbReference>
<protein>
    <recommendedName>
        <fullName evidence="2">H repeat-associated protein N-terminal domain-containing protein</fullName>
    </recommendedName>
</protein>
<name>A0A3M9LUE6_9MICO</name>
<gene>
    <name evidence="3" type="ORF">EFY87_19765</name>
</gene>
<comment type="caution">
    <text evidence="3">The sequence shown here is derived from an EMBL/GenBank/DDBJ whole genome shotgun (WGS) entry which is preliminary data.</text>
</comment>
<dbReference type="InterPro" id="IPR032806">
    <property type="entry name" value="YbfD_N"/>
</dbReference>
<dbReference type="Proteomes" id="UP000271678">
    <property type="component" value="Unassembled WGS sequence"/>
</dbReference>
<keyword evidence="1" id="KW-1133">Transmembrane helix</keyword>
<reference evidence="3 4" key="1">
    <citation type="submission" date="2018-11" db="EMBL/GenBank/DDBJ databases">
        <title>Draft genome of Simplicispira Flexivirga sp. BO-16.</title>
        <authorList>
            <person name="Im W.T."/>
        </authorList>
    </citation>
    <scope>NUCLEOTIDE SEQUENCE [LARGE SCALE GENOMIC DNA]</scope>
    <source>
        <strain evidence="3 4">BO-16</strain>
    </source>
</reference>
<evidence type="ECO:0000313" key="4">
    <source>
        <dbReference type="Proteomes" id="UP000271678"/>
    </source>
</evidence>
<dbReference type="OrthoDB" id="3261118at2"/>
<dbReference type="RefSeq" id="WP_123273203.1">
    <property type="nucleotide sequence ID" value="NZ_RJJQ01000036.1"/>
</dbReference>
<keyword evidence="1" id="KW-0472">Membrane</keyword>
<dbReference type="Pfam" id="PF13808">
    <property type="entry name" value="DDE_Tnp_1_assoc"/>
    <property type="match status" value="1"/>
</dbReference>
<feature type="domain" description="H repeat-associated protein N-terminal" evidence="2">
    <location>
        <begin position="16"/>
        <end position="57"/>
    </location>
</feature>
<evidence type="ECO:0000256" key="1">
    <source>
        <dbReference type="SAM" id="Phobius"/>
    </source>
</evidence>
<proteinExistence type="predicted"/>